<dbReference type="PANTHER" id="PTHR42920:SF24">
    <property type="entry name" value="AROMATIC AMINO ACID EXPORTER YDDG"/>
    <property type="match status" value="1"/>
</dbReference>
<dbReference type="Proteomes" id="UP000823934">
    <property type="component" value="Unassembled WGS sequence"/>
</dbReference>
<evidence type="ECO:0000256" key="3">
    <source>
        <dbReference type="ARBA" id="ARBA00022692"/>
    </source>
</evidence>
<evidence type="ECO:0000313" key="8">
    <source>
        <dbReference type="EMBL" id="HIW07139.1"/>
    </source>
</evidence>
<proteinExistence type="predicted"/>
<keyword evidence="3 6" id="KW-0812">Transmembrane</keyword>
<accession>A0A9D1Q6U3</accession>
<name>A0A9D1Q6U3_9GAMM</name>
<sequence>MKSNFSHESLTSSRATFIGLIAIVLWSSLVALIKSVSESFGPIGGAAMIYSLATLFLMMTIGFPKLKTFPKRYLCWGTILFVAYEICLSLAIGYAKDGRQAIEVGMINYLWPTLTIIASILFNKQRASWWVIPGFILSILGVFWVLGNGKAFDLQLMLSNMQDNPLSYSLSFIGALIWSAYCVITVKMAEGKNGITFFFLLVALTLWIQYFWIGNQDFHFNLQSSIYLIFAASAMGFGYAAWNIGMLHGNVIILATASYFIPIFSAVIAAIMLDTALSFGFWQGVMMVCAGSILCYLSTKKL</sequence>
<feature type="transmembrane region" description="Helical" evidence="6">
    <location>
        <begin position="101"/>
        <end position="122"/>
    </location>
</feature>
<evidence type="ECO:0000256" key="1">
    <source>
        <dbReference type="ARBA" id="ARBA00004651"/>
    </source>
</evidence>
<feature type="transmembrane region" description="Helical" evidence="6">
    <location>
        <begin position="12"/>
        <end position="33"/>
    </location>
</feature>
<dbReference type="InterPro" id="IPR051258">
    <property type="entry name" value="Diverse_Substrate_Transporter"/>
</dbReference>
<evidence type="ECO:0000256" key="5">
    <source>
        <dbReference type="ARBA" id="ARBA00023136"/>
    </source>
</evidence>
<reference evidence="8" key="2">
    <citation type="submission" date="2021-04" db="EMBL/GenBank/DDBJ databases">
        <authorList>
            <person name="Gilroy R."/>
        </authorList>
    </citation>
    <scope>NUCLEOTIDE SEQUENCE</scope>
    <source>
        <strain evidence="8">CHK160-9182</strain>
    </source>
</reference>
<evidence type="ECO:0000256" key="6">
    <source>
        <dbReference type="SAM" id="Phobius"/>
    </source>
</evidence>
<gene>
    <name evidence="8" type="primary">yddG</name>
    <name evidence="8" type="ORF">H9889_07435</name>
</gene>
<dbReference type="EMBL" id="DXHP01000168">
    <property type="protein sequence ID" value="HIW07139.1"/>
    <property type="molecule type" value="Genomic_DNA"/>
</dbReference>
<comment type="subcellular location">
    <subcellularLocation>
        <location evidence="1">Cell membrane</location>
        <topology evidence="1">Multi-pass membrane protein</topology>
    </subcellularLocation>
</comment>
<dbReference type="SUPFAM" id="SSF103481">
    <property type="entry name" value="Multidrug resistance efflux transporter EmrE"/>
    <property type="match status" value="2"/>
</dbReference>
<feature type="transmembrane region" description="Helical" evidence="6">
    <location>
        <begin position="196"/>
        <end position="213"/>
    </location>
</feature>
<keyword evidence="4 6" id="KW-1133">Transmembrane helix</keyword>
<evidence type="ECO:0000256" key="4">
    <source>
        <dbReference type="ARBA" id="ARBA00022989"/>
    </source>
</evidence>
<evidence type="ECO:0000313" key="9">
    <source>
        <dbReference type="Proteomes" id="UP000823934"/>
    </source>
</evidence>
<reference evidence="8" key="1">
    <citation type="journal article" date="2021" name="PeerJ">
        <title>Extensive microbial diversity within the chicken gut microbiome revealed by metagenomics and culture.</title>
        <authorList>
            <person name="Gilroy R."/>
            <person name="Ravi A."/>
            <person name="Getino M."/>
            <person name="Pursley I."/>
            <person name="Horton D.L."/>
            <person name="Alikhan N.F."/>
            <person name="Baker D."/>
            <person name="Gharbi K."/>
            <person name="Hall N."/>
            <person name="Watson M."/>
            <person name="Adriaenssens E.M."/>
            <person name="Foster-Nyarko E."/>
            <person name="Jarju S."/>
            <person name="Secka A."/>
            <person name="Antonio M."/>
            <person name="Oren A."/>
            <person name="Chaudhuri R.R."/>
            <person name="La Ragione R."/>
            <person name="Hildebrand F."/>
            <person name="Pallen M.J."/>
        </authorList>
    </citation>
    <scope>NUCLEOTIDE SEQUENCE</scope>
    <source>
        <strain evidence="8">CHK160-9182</strain>
    </source>
</reference>
<comment type="caution">
    <text evidence="8">The sequence shown here is derived from an EMBL/GenBank/DDBJ whole genome shotgun (WGS) entry which is preliminary data.</text>
</comment>
<feature type="domain" description="EamA" evidence="7">
    <location>
        <begin position="17"/>
        <end position="146"/>
    </location>
</feature>
<dbReference type="Pfam" id="PF00892">
    <property type="entry name" value="EamA"/>
    <property type="match status" value="2"/>
</dbReference>
<dbReference type="InterPro" id="IPR037185">
    <property type="entry name" value="EmrE-like"/>
</dbReference>
<keyword evidence="2" id="KW-1003">Cell membrane</keyword>
<evidence type="ECO:0000259" key="7">
    <source>
        <dbReference type="Pfam" id="PF00892"/>
    </source>
</evidence>
<dbReference type="GO" id="GO:0005886">
    <property type="term" value="C:plasma membrane"/>
    <property type="evidence" value="ECO:0007669"/>
    <property type="project" value="UniProtKB-SubCell"/>
</dbReference>
<keyword evidence="5 6" id="KW-0472">Membrane</keyword>
<feature type="domain" description="EamA" evidence="7">
    <location>
        <begin position="168"/>
        <end position="295"/>
    </location>
</feature>
<feature type="transmembrane region" description="Helical" evidence="6">
    <location>
        <begin position="279"/>
        <end position="297"/>
    </location>
</feature>
<dbReference type="AlphaFoldDB" id="A0A9D1Q6U3"/>
<dbReference type="NCBIfam" id="NF008676">
    <property type="entry name" value="PRK11689.1"/>
    <property type="match status" value="1"/>
</dbReference>
<feature type="transmembrane region" description="Helical" evidence="6">
    <location>
        <begin position="251"/>
        <end position="273"/>
    </location>
</feature>
<feature type="transmembrane region" description="Helical" evidence="6">
    <location>
        <begin position="166"/>
        <end position="184"/>
    </location>
</feature>
<feature type="transmembrane region" description="Helical" evidence="6">
    <location>
        <begin position="39"/>
        <end position="61"/>
    </location>
</feature>
<feature type="transmembrane region" description="Helical" evidence="6">
    <location>
        <begin position="225"/>
        <end position="244"/>
    </location>
</feature>
<feature type="transmembrane region" description="Helical" evidence="6">
    <location>
        <begin position="73"/>
        <end position="95"/>
    </location>
</feature>
<evidence type="ECO:0000256" key="2">
    <source>
        <dbReference type="ARBA" id="ARBA00022475"/>
    </source>
</evidence>
<dbReference type="PANTHER" id="PTHR42920">
    <property type="entry name" value="OS03G0707200 PROTEIN-RELATED"/>
    <property type="match status" value="1"/>
</dbReference>
<protein>
    <submittedName>
        <fullName evidence="8">Aromatic amino acid DMT transporter YddG</fullName>
    </submittedName>
</protein>
<organism evidence="8 9">
    <name type="scientific">Candidatus Ignatzschineria merdigallinarum</name>
    <dbReference type="NCBI Taxonomy" id="2838621"/>
    <lineage>
        <taxon>Bacteria</taxon>
        <taxon>Pseudomonadati</taxon>
        <taxon>Pseudomonadota</taxon>
        <taxon>Gammaproteobacteria</taxon>
        <taxon>Cardiobacteriales</taxon>
        <taxon>Ignatzschineriaceae</taxon>
        <taxon>Ignatzschineria</taxon>
    </lineage>
</organism>
<dbReference type="InterPro" id="IPR000620">
    <property type="entry name" value="EamA_dom"/>
</dbReference>
<feature type="transmembrane region" description="Helical" evidence="6">
    <location>
        <begin position="129"/>
        <end position="146"/>
    </location>
</feature>